<keyword evidence="5" id="KW-0964">Secreted</keyword>
<dbReference type="GO" id="GO:0045493">
    <property type="term" value="P:xylan catabolic process"/>
    <property type="evidence" value="ECO:0007669"/>
    <property type="project" value="UniProtKB-KW"/>
</dbReference>
<evidence type="ECO:0000313" key="13">
    <source>
        <dbReference type="EMBL" id="KAF6802445.1"/>
    </source>
</evidence>
<organism evidence="13 14">
    <name type="scientific">Colletotrichum musicola</name>
    <dbReference type="NCBI Taxonomy" id="2175873"/>
    <lineage>
        <taxon>Eukaryota</taxon>
        <taxon>Fungi</taxon>
        <taxon>Dikarya</taxon>
        <taxon>Ascomycota</taxon>
        <taxon>Pezizomycotina</taxon>
        <taxon>Sordariomycetes</taxon>
        <taxon>Hypocreomycetidae</taxon>
        <taxon>Glomerellales</taxon>
        <taxon>Glomerellaceae</taxon>
        <taxon>Colletotrichum</taxon>
        <taxon>Colletotrichum orchidearum species complex</taxon>
    </lineage>
</organism>
<dbReference type="GO" id="GO:0031176">
    <property type="term" value="F:endo-1,4-beta-xylanase activity"/>
    <property type="evidence" value="ECO:0007669"/>
    <property type="project" value="UniProtKB-EC"/>
</dbReference>
<evidence type="ECO:0000256" key="8">
    <source>
        <dbReference type="ARBA" id="ARBA00023277"/>
    </source>
</evidence>
<accession>A0A8H6MNH2</accession>
<keyword evidence="6 13" id="KW-0858">Xylan degradation</keyword>
<evidence type="ECO:0000256" key="6">
    <source>
        <dbReference type="ARBA" id="ARBA00022651"/>
    </source>
</evidence>
<keyword evidence="10 13" id="KW-0326">Glycosidase</keyword>
<dbReference type="EMBL" id="WIGM01001267">
    <property type="protein sequence ID" value="KAF6802445.1"/>
    <property type="molecule type" value="Genomic_DNA"/>
</dbReference>
<dbReference type="Proteomes" id="UP000639643">
    <property type="component" value="Unassembled WGS sequence"/>
</dbReference>
<dbReference type="SMART" id="SM00633">
    <property type="entry name" value="Glyco_10"/>
    <property type="match status" value="1"/>
</dbReference>
<proteinExistence type="inferred from homology"/>
<gene>
    <name evidence="13" type="ORF">CMUS01_15348</name>
</gene>
<dbReference type="OrthoDB" id="3055998at2759"/>
<dbReference type="AlphaFoldDB" id="A0A8H6MNH2"/>
<name>A0A8H6MNH2_9PEZI</name>
<dbReference type="SUPFAM" id="SSF51445">
    <property type="entry name" value="(Trans)glycosidases"/>
    <property type="match status" value="1"/>
</dbReference>
<evidence type="ECO:0000259" key="12">
    <source>
        <dbReference type="PROSITE" id="PS51760"/>
    </source>
</evidence>
<dbReference type="Pfam" id="PF00331">
    <property type="entry name" value="Glyco_hydro_10"/>
    <property type="match status" value="1"/>
</dbReference>
<dbReference type="Gene3D" id="3.20.20.80">
    <property type="entry name" value="Glycosidases"/>
    <property type="match status" value="1"/>
</dbReference>
<dbReference type="InterPro" id="IPR001000">
    <property type="entry name" value="GH10_dom"/>
</dbReference>
<evidence type="ECO:0000256" key="2">
    <source>
        <dbReference type="ARBA" id="ARBA00004613"/>
    </source>
</evidence>
<dbReference type="EC" id="3.2.1.8" evidence="10"/>
<reference evidence="13" key="1">
    <citation type="journal article" date="2020" name="Phytopathology">
        <title>Genome Sequence Resources of Colletotrichum truncatum, C. plurivorum, C. musicola, and C. sojae: Four Species Pathogenic to Soybean (Glycine max).</title>
        <authorList>
            <person name="Rogerio F."/>
            <person name="Boufleur T.R."/>
            <person name="Ciampi-Guillardi M."/>
            <person name="Sukno S.A."/>
            <person name="Thon M.R."/>
            <person name="Massola Junior N.S."/>
            <person name="Baroncelli R."/>
        </authorList>
    </citation>
    <scope>NUCLEOTIDE SEQUENCE</scope>
    <source>
        <strain evidence="13">LFN0074</strain>
    </source>
</reference>
<dbReference type="PROSITE" id="PS51760">
    <property type="entry name" value="GH10_2"/>
    <property type="match status" value="1"/>
</dbReference>
<comment type="catalytic activity">
    <reaction evidence="1 10">
        <text>Endohydrolysis of (1-&gt;4)-beta-D-xylosidic linkages in xylans.</text>
        <dbReference type="EC" id="3.2.1.8"/>
    </reaction>
</comment>
<evidence type="ECO:0000256" key="1">
    <source>
        <dbReference type="ARBA" id="ARBA00000681"/>
    </source>
</evidence>
<dbReference type="PANTHER" id="PTHR31490">
    <property type="entry name" value="GLYCOSYL HYDROLASE"/>
    <property type="match status" value="1"/>
</dbReference>
<feature type="domain" description="GH10" evidence="12">
    <location>
        <begin position="18"/>
        <end position="335"/>
    </location>
</feature>
<evidence type="ECO:0000256" key="5">
    <source>
        <dbReference type="ARBA" id="ARBA00022525"/>
    </source>
</evidence>
<evidence type="ECO:0000256" key="4">
    <source>
        <dbReference type="ARBA" id="ARBA00007495"/>
    </source>
</evidence>
<comment type="similarity">
    <text evidence="4 10">Belongs to the glycosyl hydrolase 10 (cellulase F) family.</text>
</comment>
<keyword evidence="11" id="KW-0732">Signal</keyword>
<comment type="subcellular location">
    <subcellularLocation>
        <location evidence="2">Secreted</location>
    </subcellularLocation>
</comment>
<comment type="caution">
    <text evidence="13">The sequence shown here is derived from an EMBL/GenBank/DDBJ whole genome shotgun (WGS) entry which is preliminary data.</text>
</comment>
<dbReference type="PANTHER" id="PTHR31490:SF35">
    <property type="entry name" value="ENDO-1,4-BETA-XYLANASE"/>
    <property type="match status" value="1"/>
</dbReference>
<evidence type="ECO:0000256" key="3">
    <source>
        <dbReference type="ARBA" id="ARBA00004851"/>
    </source>
</evidence>
<keyword evidence="7 10" id="KW-0378">Hydrolase</keyword>
<dbReference type="InterPro" id="IPR044846">
    <property type="entry name" value="GH10"/>
</dbReference>
<feature type="signal peptide" evidence="11">
    <location>
        <begin position="1"/>
        <end position="19"/>
    </location>
</feature>
<dbReference type="InterPro" id="IPR017853">
    <property type="entry name" value="GH"/>
</dbReference>
<protein>
    <recommendedName>
        <fullName evidence="10">Beta-xylanase</fullName>
        <ecNumber evidence="10">3.2.1.8</ecNumber>
    </recommendedName>
</protein>
<evidence type="ECO:0000256" key="10">
    <source>
        <dbReference type="RuleBase" id="RU361174"/>
    </source>
</evidence>
<dbReference type="PRINTS" id="PR00134">
    <property type="entry name" value="GLHYDRLASE10"/>
</dbReference>
<evidence type="ECO:0000256" key="7">
    <source>
        <dbReference type="ARBA" id="ARBA00022801"/>
    </source>
</evidence>
<keyword evidence="9 10" id="KW-0624">Polysaccharide degradation</keyword>
<keyword evidence="14" id="KW-1185">Reference proteome</keyword>
<comment type="pathway">
    <text evidence="3">Glycan degradation; xylan degradation.</text>
</comment>
<dbReference type="GO" id="GO:0005576">
    <property type="term" value="C:extracellular region"/>
    <property type="evidence" value="ECO:0007669"/>
    <property type="project" value="UniProtKB-SubCell"/>
</dbReference>
<evidence type="ECO:0000313" key="14">
    <source>
        <dbReference type="Proteomes" id="UP000639643"/>
    </source>
</evidence>
<feature type="chain" id="PRO_5034412316" description="Beta-xylanase" evidence="11">
    <location>
        <begin position="20"/>
        <end position="589"/>
    </location>
</feature>
<evidence type="ECO:0000256" key="11">
    <source>
        <dbReference type="SAM" id="SignalP"/>
    </source>
</evidence>
<evidence type="ECO:0000256" key="9">
    <source>
        <dbReference type="ARBA" id="ARBA00023326"/>
    </source>
</evidence>
<sequence>MRVSAATLGLLALADYASADLHSLAVAAGKQYFGTATDNGELQDSAYTAITRKLNNFGSITPANGQKWDFVEPTQNGFRYTYADVVPNFARANGQAVRCHTLLYRSQTPTWVTGGSWSKAQMTSIITTHIKNVVGHYKGQCYSWDVVNEAVDDEGNYRETVFQKVLGLDHLTLAFTTAHEVDPAAKLYYNDYNIENPNPKQKKTVELVKYIQDAGAPIHGVGLQGHFIVGSMPSQDDLETVVKDFAALDVDVAYTEVDVKFTSLPYTAAGLEAQADAYVAVINACLNVERCVGWTIWDWTDKYSWVPGTFPGQGGACLFDKDLKPKPAYSAVSSALAAAATKGSSSTKVSSTAAATSTAVTSKASSAVVSASTSEASFEPTSSSAAVPSTTAIEATPIANSSVIASPTSIDFSSVVLSSATSKTLNATAIYTNGTATATNPAGAVTTITSGASATIPADDVLTTAAPGSGTIPAGSVETVPGTASGDIPAPTGNPGDASPSYVVSTVYETNIYTLTACPPTVQDCPGKIGSATTEIAAFTTTVWASSAPSAPAAVKPTAPAAEVPISKCERKRLRRMRRRLAKAAARRA</sequence>
<keyword evidence="8 10" id="KW-0119">Carbohydrate metabolism</keyword>